<evidence type="ECO:0000313" key="7">
    <source>
        <dbReference type="EMBL" id="NMG76926.1"/>
    </source>
</evidence>
<dbReference type="Pfam" id="PF02518">
    <property type="entry name" value="HATPase_c"/>
    <property type="match status" value="1"/>
</dbReference>
<evidence type="ECO:0000259" key="6">
    <source>
        <dbReference type="PROSITE" id="PS50112"/>
    </source>
</evidence>
<dbReference type="Pfam" id="PF13426">
    <property type="entry name" value="PAS_9"/>
    <property type="match status" value="1"/>
</dbReference>
<dbReference type="SMART" id="SM00387">
    <property type="entry name" value="HATPase_c"/>
    <property type="match status" value="1"/>
</dbReference>
<dbReference type="RefSeq" id="WP_169262061.1">
    <property type="nucleotide sequence ID" value="NZ_WTVQ01000044.1"/>
</dbReference>
<dbReference type="InterPro" id="IPR003661">
    <property type="entry name" value="HisK_dim/P_dom"/>
</dbReference>
<dbReference type="Gene3D" id="1.10.287.130">
    <property type="match status" value="1"/>
</dbReference>
<evidence type="ECO:0000313" key="8">
    <source>
        <dbReference type="Proteomes" id="UP000648984"/>
    </source>
</evidence>
<dbReference type="InterPro" id="IPR036890">
    <property type="entry name" value="HATPase_C_sf"/>
</dbReference>
<comment type="catalytic activity">
    <reaction evidence="1">
        <text>ATP + protein L-histidine = ADP + protein N-phospho-L-histidine.</text>
        <dbReference type="EC" id="2.7.13.3"/>
    </reaction>
</comment>
<dbReference type="InterPro" id="IPR004358">
    <property type="entry name" value="Sig_transdc_His_kin-like_C"/>
</dbReference>
<dbReference type="PRINTS" id="PR00344">
    <property type="entry name" value="BCTRLSENSOR"/>
</dbReference>
<keyword evidence="8" id="KW-1185">Reference proteome</keyword>
<dbReference type="PANTHER" id="PTHR43065:SF50">
    <property type="entry name" value="HISTIDINE KINASE"/>
    <property type="match status" value="1"/>
</dbReference>
<dbReference type="NCBIfam" id="TIGR00229">
    <property type="entry name" value="sensory_box"/>
    <property type="match status" value="2"/>
</dbReference>
<dbReference type="Pfam" id="PF12860">
    <property type="entry name" value="PAS_7"/>
    <property type="match status" value="1"/>
</dbReference>
<dbReference type="PROSITE" id="PS50109">
    <property type="entry name" value="HIS_KIN"/>
    <property type="match status" value="1"/>
</dbReference>
<dbReference type="InterPro" id="IPR005467">
    <property type="entry name" value="His_kinase_dom"/>
</dbReference>
<dbReference type="InterPro" id="IPR000014">
    <property type="entry name" value="PAS"/>
</dbReference>
<reference evidence="7 8" key="1">
    <citation type="submission" date="2019-12" db="EMBL/GenBank/DDBJ databases">
        <title>Comparative genomics gives insights into the taxonomy of the Azoarcus-Aromatoleum group and reveals separate origins of nif in the plant-associated Azoarcus and non-plant-associated Aromatoleum sub-groups.</title>
        <authorList>
            <person name="Lafos M."/>
            <person name="Maluk M."/>
            <person name="Batista M."/>
            <person name="Junghare M."/>
            <person name="Carmona M."/>
            <person name="Faoro H."/>
            <person name="Cruz L.M."/>
            <person name="Battistoni F."/>
            <person name="De Souza E."/>
            <person name="Pedrosa F."/>
            <person name="Chen W.-M."/>
            <person name="Poole P.S."/>
            <person name="Dixon R.A."/>
            <person name="James E.K."/>
        </authorList>
    </citation>
    <scope>NUCLEOTIDE SEQUENCE [LARGE SCALE GENOMIC DNA]</scope>
    <source>
        <strain evidence="7 8">22Lin</strain>
    </source>
</reference>
<dbReference type="InterPro" id="IPR035965">
    <property type="entry name" value="PAS-like_dom_sf"/>
</dbReference>
<feature type="domain" description="Histidine kinase" evidence="5">
    <location>
        <begin position="308"/>
        <end position="550"/>
    </location>
</feature>
<dbReference type="EMBL" id="WTVQ01000044">
    <property type="protein sequence ID" value="NMG76926.1"/>
    <property type="molecule type" value="Genomic_DNA"/>
</dbReference>
<dbReference type="Proteomes" id="UP000648984">
    <property type="component" value="Unassembled WGS sequence"/>
</dbReference>
<gene>
    <name evidence="7" type="ORF">GPA25_19420</name>
</gene>
<evidence type="ECO:0000256" key="4">
    <source>
        <dbReference type="SAM" id="Coils"/>
    </source>
</evidence>
<evidence type="ECO:0000256" key="3">
    <source>
        <dbReference type="ARBA" id="ARBA00022553"/>
    </source>
</evidence>
<dbReference type="SMART" id="SM00091">
    <property type="entry name" value="PAS"/>
    <property type="match status" value="2"/>
</dbReference>
<evidence type="ECO:0000256" key="1">
    <source>
        <dbReference type="ARBA" id="ARBA00000085"/>
    </source>
</evidence>
<protein>
    <recommendedName>
        <fullName evidence="2">histidine kinase</fullName>
        <ecNumber evidence="2">2.7.13.3</ecNumber>
    </recommendedName>
</protein>
<feature type="domain" description="PAS" evidence="6">
    <location>
        <begin position="125"/>
        <end position="179"/>
    </location>
</feature>
<dbReference type="SUPFAM" id="SSF55785">
    <property type="entry name" value="PYP-like sensor domain (PAS domain)"/>
    <property type="match status" value="2"/>
</dbReference>
<organism evidence="7 8">
    <name type="scientific">Aromatoleum diolicum</name>
    <dbReference type="NCBI Taxonomy" id="75796"/>
    <lineage>
        <taxon>Bacteria</taxon>
        <taxon>Pseudomonadati</taxon>
        <taxon>Pseudomonadota</taxon>
        <taxon>Betaproteobacteria</taxon>
        <taxon>Rhodocyclales</taxon>
        <taxon>Rhodocyclaceae</taxon>
        <taxon>Aromatoleum</taxon>
    </lineage>
</organism>
<dbReference type="PANTHER" id="PTHR43065">
    <property type="entry name" value="SENSOR HISTIDINE KINASE"/>
    <property type="match status" value="1"/>
</dbReference>
<dbReference type="CDD" id="cd00082">
    <property type="entry name" value="HisKA"/>
    <property type="match status" value="1"/>
</dbReference>
<dbReference type="Gene3D" id="3.30.450.20">
    <property type="entry name" value="PAS domain"/>
    <property type="match status" value="2"/>
</dbReference>
<dbReference type="InterPro" id="IPR036097">
    <property type="entry name" value="HisK_dim/P_sf"/>
</dbReference>
<dbReference type="PROSITE" id="PS50112">
    <property type="entry name" value="PAS"/>
    <property type="match status" value="1"/>
</dbReference>
<dbReference type="SUPFAM" id="SSF55874">
    <property type="entry name" value="ATPase domain of HSP90 chaperone/DNA topoisomerase II/histidine kinase"/>
    <property type="match status" value="1"/>
</dbReference>
<keyword evidence="4" id="KW-0175">Coiled coil</keyword>
<name>A0ABX1QES0_9RHOO</name>
<keyword evidence="3" id="KW-0597">Phosphoprotein</keyword>
<evidence type="ECO:0000256" key="2">
    <source>
        <dbReference type="ARBA" id="ARBA00012438"/>
    </source>
</evidence>
<dbReference type="EC" id="2.7.13.3" evidence="2"/>
<accession>A0ABX1QES0</accession>
<dbReference type="SMART" id="SM00388">
    <property type="entry name" value="HisKA"/>
    <property type="match status" value="1"/>
</dbReference>
<feature type="coiled-coil region" evidence="4">
    <location>
        <begin position="251"/>
        <end position="289"/>
    </location>
</feature>
<sequence length="558" mass="62827">MSSLADLMLDHSSQMMMLVDPGSLRIVMANQLVTQTLGYPRVELVAMTITDIESSLQDVFFWEDVHNGQFQEIEGQEGLYRCADGEMLSVVKSVRVVAHENHALILVLARDIRHERKVEDTLEQTLSQLRATLESTGNGILVIDWQGNITNMNRLFSSMWGIPDELLLERNDAAILEFIAGRVNECDLCRARLRATVDSAETEDLLRLTDGRVFECKSHPQYIGERIVGRVFGYSDITERTRADEALRESRDRLEDRVRERTVELEQANATLQGEKRHQQTLIRKLEEAHNQLLQSEKMASIGQLAAGVAHEINNPVGFVNSNLGTLQRYAENLLRLLSAYEGIEGSLTTEQSEAIACVKKEIDAAYLREDIGDLLTESLDGLQRVKRIVQDLKDFSHVDKAERELANLEAGLESTLNVVWNEIKYKADVVKEYGNLPTIECFPSQLNQVFMNLLVNAAHAIEDHGHITLRTGYDENFVWVEIEDTGRGIRQDHLSRIFEPFFTTKAVGKGTGLGLSLSYGIVSRHHGYIEVKSELGKGSVFRVVLPRNLPVEAVTSE</sequence>
<comment type="caution">
    <text evidence="7">The sequence shown here is derived from an EMBL/GenBank/DDBJ whole genome shotgun (WGS) entry which is preliminary data.</text>
</comment>
<proteinExistence type="predicted"/>
<evidence type="ECO:0000259" key="5">
    <source>
        <dbReference type="PROSITE" id="PS50109"/>
    </source>
</evidence>
<dbReference type="Gene3D" id="3.30.565.10">
    <property type="entry name" value="Histidine kinase-like ATPase, C-terminal domain"/>
    <property type="match status" value="1"/>
</dbReference>
<dbReference type="InterPro" id="IPR003594">
    <property type="entry name" value="HATPase_dom"/>
</dbReference>
<dbReference type="SUPFAM" id="SSF47384">
    <property type="entry name" value="Homodimeric domain of signal transducing histidine kinase"/>
    <property type="match status" value="1"/>
</dbReference>